<accession>A0A6H5IUG3</accession>
<dbReference type="AlphaFoldDB" id="A0A6H5IUG3"/>
<feature type="region of interest" description="Disordered" evidence="1">
    <location>
        <begin position="197"/>
        <end position="227"/>
    </location>
</feature>
<reference evidence="2 3" key="1">
    <citation type="submission" date="2020-02" db="EMBL/GenBank/DDBJ databases">
        <authorList>
            <person name="Ferguson B K."/>
        </authorList>
    </citation>
    <scope>NUCLEOTIDE SEQUENCE [LARGE SCALE GENOMIC DNA]</scope>
</reference>
<evidence type="ECO:0000313" key="3">
    <source>
        <dbReference type="Proteomes" id="UP000479190"/>
    </source>
</evidence>
<gene>
    <name evidence="2" type="ORF">TBRA_LOCUS13631</name>
</gene>
<sequence length="326" mass="36433">MLYISFNEHDIRALSKGGLWNRTLFDRLGTLLTKSNDEEKSAADKNDSTENKTMATNVVLNYLDSCTEAERRAIIAKYCSSSESDERERGHDNRTEGTGKSIDVETTSSVLVDIANIYDCNPTAPPLIHETRNNVCATKTQDGDDIFQNNTITTEQNINPTPQDFDCTYFERQPNTPAQNIDLFNEKPTQNADLFAHPQSAAPPSRYTAPAKTKKTNRNTSPCPIRTSSNAYTVAREPTVRRAKLKAKERITKVITDGRKPRKQPTQTTRIAADISNSKHHNIQIAEPHSLPSHTLRAERAADGTNLQQTEAYCHVGRQGPPTYDE</sequence>
<organism evidence="2 3">
    <name type="scientific">Trichogramma brassicae</name>
    <dbReference type="NCBI Taxonomy" id="86971"/>
    <lineage>
        <taxon>Eukaryota</taxon>
        <taxon>Metazoa</taxon>
        <taxon>Ecdysozoa</taxon>
        <taxon>Arthropoda</taxon>
        <taxon>Hexapoda</taxon>
        <taxon>Insecta</taxon>
        <taxon>Pterygota</taxon>
        <taxon>Neoptera</taxon>
        <taxon>Endopterygota</taxon>
        <taxon>Hymenoptera</taxon>
        <taxon>Apocrita</taxon>
        <taxon>Proctotrupomorpha</taxon>
        <taxon>Chalcidoidea</taxon>
        <taxon>Trichogrammatidae</taxon>
        <taxon>Trichogramma</taxon>
    </lineage>
</organism>
<name>A0A6H5IUG3_9HYME</name>
<feature type="compositionally biased region" description="Basic and acidic residues" evidence="1">
    <location>
        <begin position="84"/>
        <end position="97"/>
    </location>
</feature>
<proteinExistence type="predicted"/>
<dbReference type="EMBL" id="CADCXV010001144">
    <property type="protein sequence ID" value="CAB0041988.1"/>
    <property type="molecule type" value="Genomic_DNA"/>
</dbReference>
<evidence type="ECO:0000256" key="1">
    <source>
        <dbReference type="SAM" id="MobiDB-lite"/>
    </source>
</evidence>
<protein>
    <submittedName>
        <fullName evidence="2">Uncharacterized protein</fullName>
    </submittedName>
</protein>
<keyword evidence="3" id="KW-1185">Reference proteome</keyword>
<dbReference type="Proteomes" id="UP000479190">
    <property type="component" value="Unassembled WGS sequence"/>
</dbReference>
<evidence type="ECO:0000313" key="2">
    <source>
        <dbReference type="EMBL" id="CAB0041988.1"/>
    </source>
</evidence>
<feature type="compositionally biased region" description="Polar residues" evidence="1">
    <location>
        <begin position="218"/>
        <end position="227"/>
    </location>
</feature>
<feature type="region of interest" description="Disordered" evidence="1">
    <location>
        <begin position="81"/>
        <end position="100"/>
    </location>
</feature>